<dbReference type="SUPFAM" id="SSF55729">
    <property type="entry name" value="Acyl-CoA N-acyltransferases (Nat)"/>
    <property type="match status" value="1"/>
</dbReference>
<comment type="caution">
    <text evidence="1">The sequence shown here is derived from an EMBL/GenBank/DDBJ whole genome shotgun (WGS) entry which is preliminary data.</text>
</comment>
<dbReference type="InterPro" id="IPR016181">
    <property type="entry name" value="Acyl_CoA_acyltransferase"/>
</dbReference>
<keyword evidence="2" id="KW-1185">Reference proteome</keyword>
<dbReference type="Gene3D" id="3.40.630.30">
    <property type="match status" value="1"/>
</dbReference>
<evidence type="ECO:0000313" key="2">
    <source>
        <dbReference type="Proteomes" id="UP000272490"/>
    </source>
</evidence>
<dbReference type="EMBL" id="RRCO01000004">
    <property type="protein sequence ID" value="RRJ25050.1"/>
    <property type="molecule type" value="Genomic_DNA"/>
</dbReference>
<dbReference type="RefSeq" id="WP_128674365.1">
    <property type="nucleotide sequence ID" value="NZ_CAUQHB010000006.1"/>
</dbReference>
<accession>A0A3P3QXE6</accession>
<organism evidence="1 2">
    <name type="scientific">Lachnoanaerobaculum gingivalis</name>
    <dbReference type="NCBI Taxonomy" id="2490855"/>
    <lineage>
        <taxon>Bacteria</taxon>
        <taxon>Bacillati</taxon>
        <taxon>Bacillota</taxon>
        <taxon>Clostridia</taxon>
        <taxon>Lachnospirales</taxon>
        <taxon>Lachnospiraceae</taxon>
        <taxon>Lachnoanaerobaculum</taxon>
    </lineage>
</organism>
<dbReference type="Proteomes" id="UP000272490">
    <property type="component" value="Unassembled WGS sequence"/>
</dbReference>
<protein>
    <recommendedName>
        <fullName evidence="3">GNAT family N-acetyltransferase</fullName>
    </recommendedName>
</protein>
<evidence type="ECO:0008006" key="3">
    <source>
        <dbReference type="Google" id="ProtNLM"/>
    </source>
</evidence>
<proteinExistence type="predicted"/>
<dbReference type="AlphaFoldDB" id="A0A3P3QXE6"/>
<sequence length="179" mass="20943">MLITRRVTNEKELEKIFRERYRIFVERDKDAPIELYPNGIMKDKCDDDAIHIACYDSLNASLLGFLSVVLKLEDKIKLPIEEQHDLFIEIGTAEIMRLIIIENKNIKLKGHILNGLLKEIGNVVREYNLKRLFLVTTKEAYNIYVKIGFRQIGPYRLYKNISNECPMSLEISEVNNKII</sequence>
<reference evidence="1 2" key="1">
    <citation type="submission" date="2018-11" db="EMBL/GenBank/DDBJ databases">
        <title>Genome sequencing of Lachnoanaerobaculum sp. KCOM 2030 (= ChDC B114).</title>
        <authorList>
            <person name="Kook J.-K."/>
            <person name="Park S.-N."/>
            <person name="Lim Y.K."/>
        </authorList>
    </citation>
    <scope>NUCLEOTIDE SEQUENCE [LARGE SCALE GENOMIC DNA]</scope>
    <source>
        <strain evidence="1 2">KCOM 2030</strain>
    </source>
</reference>
<gene>
    <name evidence="1" type="ORF">EHV10_09045</name>
</gene>
<evidence type="ECO:0000313" key="1">
    <source>
        <dbReference type="EMBL" id="RRJ25050.1"/>
    </source>
</evidence>
<dbReference type="OrthoDB" id="2838475at2"/>
<name>A0A3P3QXE6_9FIRM</name>